<keyword evidence="2" id="KW-1185">Reference proteome</keyword>
<sequence>MVHSFGCFFPYNGSHTQISSYSMLPALSLNGILHLDVQAQSYTATIFNGFIDGLLDSMNPFPQKNSVMPAFITFSAIKARIQENCSFAHVEMDGRVNCDPYAMLWEAVFETVDQEKALGWYRDSGYI</sequence>
<dbReference type="HOGENOM" id="CLU_056788_10_2_1"/>
<evidence type="ECO:0000313" key="2">
    <source>
        <dbReference type="Proteomes" id="UP000053593"/>
    </source>
</evidence>
<dbReference type="Proteomes" id="UP000053593">
    <property type="component" value="Unassembled WGS sequence"/>
</dbReference>
<accession>A0A0D0C5A6</accession>
<gene>
    <name evidence="1" type="ORF">GYMLUDRAFT_183372</name>
</gene>
<proteinExistence type="predicted"/>
<dbReference type="EMBL" id="KN834955">
    <property type="protein sequence ID" value="KIK49928.1"/>
    <property type="molecule type" value="Genomic_DNA"/>
</dbReference>
<evidence type="ECO:0000313" key="1">
    <source>
        <dbReference type="EMBL" id="KIK49928.1"/>
    </source>
</evidence>
<dbReference type="OrthoDB" id="2266637at2759"/>
<organism evidence="1 2">
    <name type="scientific">Collybiopsis luxurians FD-317 M1</name>
    <dbReference type="NCBI Taxonomy" id="944289"/>
    <lineage>
        <taxon>Eukaryota</taxon>
        <taxon>Fungi</taxon>
        <taxon>Dikarya</taxon>
        <taxon>Basidiomycota</taxon>
        <taxon>Agaricomycotina</taxon>
        <taxon>Agaricomycetes</taxon>
        <taxon>Agaricomycetidae</taxon>
        <taxon>Agaricales</taxon>
        <taxon>Marasmiineae</taxon>
        <taxon>Omphalotaceae</taxon>
        <taxon>Collybiopsis</taxon>
        <taxon>Collybiopsis luxurians</taxon>
    </lineage>
</organism>
<reference evidence="1 2" key="1">
    <citation type="submission" date="2014-04" db="EMBL/GenBank/DDBJ databases">
        <title>Evolutionary Origins and Diversification of the Mycorrhizal Mutualists.</title>
        <authorList>
            <consortium name="DOE Joint Genome Institute"/>
            <consortium name="Mycorrhizal Genomics Consortium"/>
            <person name="Kohler A."/>
            <person name="Kuo A."/>
            <person name="Nagy L.G."/>
            <person name="Floudas D."/>
            <person name="Copeland A."/>
            <person name="Barry K.W."/>
            <person name="Cichocki N."/>
            <person name="Veneault-Fourrey C."/>
            <person name="LaButti K."/>
            <person name="Lindquist E.A."/>
            <person name="Lipzen A."/>
            <person name="Lundell T."/>
            <person name="Morin E."/>
            <person name="Murat C."/>
            <person name="Riley R."/>
            <person name="Ohm R."/>
            <person name="Sun H."/>
            <person name="Tunlid A."/>
            <person name="Henrissat B."/>
            <person name="Grigoriev I.V."/>
            <person name="Hibbett D.S."/>
            <person name="Martin F."/>
        </authorList>
    </citation>
    <scope>NUCLEOTIDE SEQUENCE [LARGE SCALE GENOMIC DNA]</scope>
    <source>
        <strain evidence="1 2">FD-317 M1</strain>
    </source>
</reference>
<protein>
    <submittedName>
        <fullName evidence="1">Uncharacterized protein</fullName>
    </submittedName>
</protein>
<dbReference type="AlphaFoldDB" id="A0A0D0C5A6"/>
<name>A0A0D0C5A6_9AGAR</name>